<evidence type="ECO:0000256" key="1">
    <source>
        <dbReference type="ARBA" id="ARBA00012513"/>
    </source>
</evidence>
<dbReference type="GO" id="GO:0005737">
    <property type="term" value="C:cytoplasm"/>
    <property type="evidence" value="ECO:0000318"/>
    <property type="project" value="GO_Central"/>
</dbReference>
<dbReference type="Gene3D" id="3.30.200.20">
    <property type="entry name" value="Phosphorylase Kinase, domain 1"/>
    <property type="match status" value="1"/>
</dbReference>
<evidence type="ECO:0000256" key="5">
    <source>
        <dbReference type="ARBA" id="ARBA00022741"/>
    </source>
</evidence>
<sequence length="690" mass="78659">MSQMNYVGRLNEYRQKHNLSLQYVEVSAEGPDHVRQFTMKVVLDSQAYPDGVGMSKREAKQNAAKNALEKLWVEVSQQNDPVNSSRESSCPSPVSTQGINHLCWLNEYGQKKGVLVQPFERSDGGPPHMPQFSCRFAIGNRNFPEAFGKNKKDAKKEAAKLAYEALQEKSTPEEEDSIIAQRAPQRAGRALRVSNIFLSLRYIQRGSAPEVSPVTGCLSNFCQPTWSCVFGKETEQGAGKVYLSRCALDSLKRFSLSHSHLPVQHHQALARHHLLHTWGKSYRCHRIKEQLTSAQTFLFIFNGIPHDTSILTTPERLNRDDESDYIIFRDSSDKKLPTGEFIGIFTSPIAIFHCLLLLPLCLLWPASVKKVKDANFTVISSHSFAPSFQMLHTCVIRVKFLQDFDLIETIDKGGFGSVFKARRKLEGKHYAVKIVKHTPKAEREVGALAGLQHQYIVRYFSSWLEDTMYQAEKTDSSSSSSSGPGTPKEFLYIQMELCEGGTLRSWIDQEQDGRPKDKEKTMSIFRQIVEGVKYIHSKQLIHRDLKPPNILFSHERTVKIGDFGLATSAINESDSNSIQRTKRTGTVTYMSPEQETQNQYGEKVDIFPLGLIFFELLWRFKTKTERQKTWHSIRNREFPSEFCKQHHNEHKLIEQMLSQEPEERPEASKIAKNLKVLLKSASELQDSKTI</sequence>
<keyword evidence="7" id="KW-0067">ATP-binding</keyword>
<evidence type="ECO:0000256" key="4">
    <source>
        <dbReference type="ARBA" id="ARBA00022679"/>
    </source>
</evidence>
<keyword evidence="13" id="KW-1185">Reference proteome</keyword>
<organism evidence="12 13">
    <name type="scientific">Lepisosteus oculatus</name>
    <name type="common">Spotted gar</name>
    <dbReference type="NCBI Taxonomy" id="7918"/>
    <lineage>
        <taxon>Eukaryota</taxon>
        <taxon>Metazoa</taxon>
        <taxon>Chordata</taxon>
        <taxon>Craniata</taxon>
        <taxon>Vertebrata</taxon>
        <taxon>Euteleostomi</taxon>
        <taxon>Actinopterygii</taxon>
        <taxon>Neopterygii</taxon>
        <taxon>Holostei</taxon>
        <taxon>Semionotiformes</taxon>
        <taxon>Lepisosteidae</taxon>
        <taxon>Lepisosteus</taxon>
    </lineage>
</organism>
<evidence type="ECO:0000256" key="7">
    <source>
        <dbReference type="ARBA" id="ARBA00022840"/>
    </source>
</evidence>
<keyword evidence="3" id="KW-0597">Phosphoprotein</keyword>
<reference evidence="13" key="1">
    <citation type="submission" date="2011-12" db="EMBL/GenBank/DDBJ databases">
        <title>The Draft Genome of Lepisosteus oculatus.</title>
        <authorList>
            <consortium name="The Broad Institute Genome Assembly &amp; Analysis Group"/>
            <consortium name="Computational R&amp;D Group"/>
            <consortium name="and Sequencing Platform"/>
            <person name="Di Palma F."/>
            <person name="Alfoldi J."/>
            <person name="Johnson J."/>
            <person name="Berlin A."/>
            <person name="Gnerre S."/>
            <person name="Jaffe D."/>
            <person name="MacCallum I."/>
            <person name="Young S."/>
            <person name="Walker B.J."/>
            <person name="Lander E.S."/>
            <person name="Lindblad-Toh K."/>
        </authorList>
    </citation>
    <scope>NUCLEOTIDE SEQUENCE [LARGE SCALE GENOMIC DNA]</scope>
</reference>
<dbReference type="Pfam" id="PF00069">
    <property type="entry name" value="Pkinase"/>
    <property type="match status" value="1"/>
</dbReference>
<keyword evidence="5" id="KW-0547">Nucleotide-binding</keyword>
<dbReference type="eggNOG" id="KOG1033">
    <property type="taxonomic scope" value="Eukaryota"/>
</dbReference>
<dbReference type="GO" id="GO:0003725">
    <property type="term" value="F:double-stranded RNA binding"/>
    <property type="evidence" value="ECO:0007669"/>
    <property type="project" value="InterPro"/>
</dbReference>
<dbReference type="InterPro" id="IPR008271">
    <property type="entry name" value="Ser/Thr_kinase_AS"/>
</dbReference>
<evidence type="ECO:0000256" key="3">
    <source>
        <dbReference type="ARBA" id="ARBA00022553"/>
    </source>
</evidence>
<dbReference type="InterPro" id="IPR000719">
    <property type="entry name" value="Prot_kinase_dom"/>
</dbReference>
<dbReference type="InterPro" id="IPR050339">
    <property type="entry name" value="CC_SR_Kinase"/>
</dbReference>
<keyword evidence="9" id="KW-0694">RNA-binding</keyword>
<dbReference type="GO" id="GO:0004694">
    <property type="term" value="F:eukaryotic translation initiation factor 2alpha kinase activity"/>
    <property type="evidence" value="ECO:0000318"/>
    <property type="project" value="GO_Central"/>
</dbReference>
<keyword evidence="4" id="KW-0808">Transferase</keyword>
<dbReference type="InterPro" id="IPR014720">
    <property type="entry name" value="dsRBD_dom"/>
</dbReference>
<keyword evidence="2" id="KW-0723">Serine/threonine-protein kinase</keyword>
<reference evidence="12" key="3">
    <citation type="submission" date="2025-09" db="UniProtKB">
        <authorList>
            <consortium name="Ensembl"/>
        </authorList>
    </citation>
    <scope>IDENTIFICATION</scope>
</reference>
<dbReference type="Gene3D" id="3.30.160.20">
    <property type="match status" value="2"/>
</dbReference>
<feature type="domain" description="DRBM" evidence="11">
    <location>
        <begin position="5"/>
        <end position="73"/>
    </location>
</feature>
<dbReference type="Proteomes" id="UP000018468">
    <property type="component" value="Linkage group LG16"/>
</dbReference>
<dbReference type="GO" id="GO:0006446">
    <property type="term" value="P:regulation of translational initiation"/>
    <property type="evidence" value="ECO:0000318"/>
    <property type="project" value="GO_Central"/>
</dbReference>
<dbReference type="FunFam" id="3.30.200.20:FF:000548">
    <property type="entry name" value="Z-DNA binding protein kinase"/>
    <property type="match status" value="1"/>
</dbReference>
<dbReference type="InterPro" id="IPR044452">
    <property type="entry name" value="EIF2AK2_DSRM_1"/>
</dbReference>
<dbReference type="PROSITE" id="PS00108">
    <property type="entry name" value="PROTEIN_KINASE_ST"/>
    <property type="match status" value="1"/>
</dbReference>
<protein>
    <recommendedName>
        <fullName evidence="1">non-specific serine/threonine protein kinase</fullName>
        <ecNumber evidence="1">2.7.11.1</ecNumber>
    </recommendedName>
</protein>
<evidence type="ECO:0000256" key="2">
    <source>
        <dbReference type="ARBA" id="ARBA00022527"/>
    </source>
</evidence>
<dbReference type="SUPFAM" id="SSF54768">
    <property type="entry name" value="dsRNA-binding domain-like"/>
    <property type="match status" value="2"/>
</dbReference>
<dbReference type="PROSITE" id="PS50011">
    <property type="entry name" value="PROTEIN_KINASE_DOM"/>
    <property type="match status" value="1"/>
</dbReference>
<evidence type="ECO:0000256" key="9">
    <source>
        <dbReference type="PROSITE-ProRule" id="PRU00266"/>
    </source>
</evidence>
<dbReference type="GO" id="GO:0005524">
    <property type="term" value="F:ATP binding"/>
    <property type="evidence" value="ECO:0007669"/>
    <property type="project" value="UniProtKB-KW"/>
</dbReference>
<reference evidence="12" key="2">
    <citation type="submission" date="2025-08" db="UniProtKB">
        <authorList>
            <consortium name="Ensembl"/>
        </authorList>
    </citation>
    <scope>IDENTIFICATION</scope>
</reference>
<name>W5NG38_LEPOC</name>
<proteinExistence type="inferred from homology"/>
<dbReference type="Ensembl" id="ENSLOCT00000019629.1">
    <property type="protein sequence ID" value="ENSLOCP00000019597.1"/>
    <property type="gene ID" value="ENSLOCG00000015909.1"/>
</dbReference>
<dbReference type="InterPro" id="IPR011009">
    <property type="entry name" value="Kinase-like_dom_sf"/>
</dbReference>
<dbReference type="STRING" id="7918.ENSLOCP00000019597"/>
<dbReference type="PROSITE" id="PS50137">
    <property type="entry name" value="DS_RBD"/>
    <property type="match status" value="2"/>
</dbReference>
<comment type="similarity">
    <text evidence="8">Belongs to the protein kinase superfamily. Ser/Thr protein kinase family. GCN2 subfamily.</text>
</comment>
<feature type="domain" description="DRBM" evidence="11">
    <location>
        <begin position="100"/>
        <end position="168"/>
    </location>
</feature>
<dbReference type="Gene3D" id="1.10.510.10">
    <property type="entry name" value="Transferase(Phosphotransferase) domain 1"/>
    <property type="match status" value="1"/>
</dbReference>
<evidence type="ECO:0000259" key="10">
    <source>
        <dbReference type="PROSITE" id="PS50011"/>
    </source>
</evidence>
<evidence type="ECO:0000256" key="6">
    <source>
        <dbReference type="ARBA" id="ARBA00022777"/>
    </source>
</evidence>
<dbReference type="PANTHER" id="PTHR11042:SF194">
    <property type="entry name" value="DOUBLE-STRANDED RNA ACTIVATED PROTEIN KINASE"/>
    <property type="match status" value="1"/>
</dbReference>
<dbReference type="FunFam" id="1.10.510.10:FF:000251">
    <property type="entry name" value="eukaryotic translation initiation factor 2-alpha kinase 3"/>
    <property type="match status" value="1"/>
</dbReference>
<dbReference type="SMART" id="SM00220">
    <property type="entry name" value="S_TKc"/>
    <property type="match status" value="1"/>
</dbReference>
<accession>W5NG38</accession>
<evidence type="ECO:0000313" key="13">
    <source>
        <dbReference type="Proteomes" id="UP000018468"/>
    </source>
</evidence>
<dbReference type="GO" id="GO:0005634">
    <property type="term" value="C:nucleus"/>
    <property type="evidence" value="ECO:0000318"/>
    <property type="project" value="GO_Central"/>
</dbReference>
<dbReference type="GO" id="GO:0017148">
    <property type="term" value="P:negative regulation of translation"/>
    <property type="evidence" value="ECO:0000318"/>
    <property type="project" value="GO_Central"/>
</dbReference>
<evidence type="ECO:0000256" key="8">
    <source>
        <dbReference type="ARBA" id="ARBA00037982"/>
    </source>
</evidence>
<dbReference type="Pfam" id="PF00035">
    <property type="entry name" value="dsrm"/>
    <property type="match status" value="2"/>
</dbReference>
<dbReference type="SUPFAM" id="SSF56112">
    <property type="entry name" value="Protein kinase-like (PK-like)"/>
    <property type="match status" value="1"/>
</dbReference>
<dbReference type="GeneTree" id="ENSGT00940000160736"/>
<dbReference type="EMBL" id="AHAT01001612">
    <property type="status" value="NOT_ANNOTATED_CDS"/>
    <property type="molecule type" value="Genomic_DNA"/>
</dbReference>
<dbReference type="Bgee" id="ENSLOCG00000015909">
    <property type="expression patterns" value="Expressed in intestine and 13 other cell types or tissues"/>
</dbReference>
<evidence type="ECO:0000259" key="11">
    <source>
        <dbReference type="PROSITE" id="PS50137"/>
    </source>
</evidence>
<dbReference type="SMART" id="SM00358">
    <property type="entry name" value="DSRM"/>
    <property type="match status" value="2"/>
</dbReference>
<dbReference type="AlphaFoldDB" id="W5NG38"/>
<dbReference type="EC" id="2.7.11.1" evidence="1"/>
<evidence type="ECO:0000313" key="12">
    <source>
        <dbReference type="Ensembl" id="ENSLOCP00000019597.1"/>
    </source>
</evidence>
<keyword evidence="6" id="KW-0418">Kinase</keyword>
<dbReference type="InParanoid" id="W5NG38"/>
<feature type="domain" description="Protein kinase" evidence="10">
    <location>
        <begin position="404"/>
        <end position="678"/>
    </location>
</feature>
<dbReference type="PANTHER" id="PTHR11042">
    <property type="entry name" value="EUKARYOTIC TRANSLATION INITIATION FACTOR 2-ALPHA KINASE EIF2-ALPHA KINASE -RELATED"/>
    <property type="match status" value="1"/>
</dbReference>
<dbReference type="CDD" id="cd19903">
    <property type="entry name" value="DSRM_EIF2AK2_rpt1"/>
    <property type="match status" value="1"/>
</dbReference>